<dbReference type="Proteomes" id="UP001174209">
    <property type="component" value="Unassembled WGS sequence"/>
</dbReference>
<organism evidence="2 3">
    <name type="scientific">Arthrobacter burdickii</name>
    <dbReference type="NCBI Taxonomy" id="3035920"/>
    <lineage>
        <taxon>Bacteria</taxon>
        <taxon>Bacillati</taxon>
        <taxon>Actinomycetota</taxon>
        <taxon>Actinomycetes</taxon>
        <taxon>Micrococcales</taxon>
        <taxon>Micrococcaceae</taxon>
        <taxon>Arthrobacter</taxon>
    </lineage>
</organism>
<dbReference type="EMBL" id="JAROCG010000001">
    <property type="protein sequence ID" value="MDN4611905.1"/>
    <property type="molecule type" value="Genomic_DNA"/>
</dbReference>
<gene>
    <name evidence="2" type="ORF">P5G52_13635</name>
</gene>
<name>A0ABT8K376_9MICC</name>
<accession>A0ABT8K376</accession>
<dbReference type="RefSeq" id="WP_301228215.1">
    <property type="nucleotide sequence ID" value="NZ_JAROCG010000001.1"/>
</dbReference>
<evidence type="ECO:0000256" key="1">
    <source>
        <dbReference type="SAM" id="MobiDB-lite"/>
    </source>
</evidence>
<evidence type="ECO:0000313" key="2">
    <source>
        <dbReference type="EMBL" id="MDN4611905.1"/>
    </source>
</evidence>
<feature type="region of interest" description="Disordered" evidence="1">
    <location>
        <begin position="75"/>
        <end position="109"/>
    </location>
</feature>
<proteinExistence type="predicted"/>
<evidence type="ECO:0000313" key="3">
    <source>
        <dbReference type="Proteomes" id="UP001174209"/>
    </source>
</evidence>
<sequence>MNRYEIRLAAQIDAGWDSWFEGFTLTQGAEGSTVLTGAVVDQAALHGVLRRVGDLGVVLLSITILRDDVVDRTLRTQSADDDAPEPLASIGRRAGTTPAHDGTAAGVCR</sequence>
<comment type="caution">
    <text evidence="2">The sequence shown here is derived from an EMBL/GenBank/DDBJ whole genome shotgun (WGS) entry which is preliminary data.</text>
</comment>
<protein>
    <submittedName>
        <fullName evidence="2">Uncharacterized protein</fullName>
    </submittedName>
</protein>
<keyword evidence="3" id="KW-1185">Reference proteome</keyword>
<reference evidence="2" key="1">
    <citation type="submission" date="2023-06" db="EMBL/GenBank/DDBJ databases">
        <title>MT1 and MT2 Draft Genomes of Novel Species.</title>
        <authorList>
            <person name="Venkateswaran K."/>
        </authorList>
    </citation>
    <scope>NUCLEOTIDE SEQUENCE</scope>
    <source>
        <strain evidence="2">IIF3SC-B10</strain>
    </source>
</reference>